<dbReference type="Proteomes" id="UP000663868">
    <property type="component" value="Unassembled WGS sequence"/>
</dbReference>
<keyword evidence="1" id="KW-0812">Transmembrane</keyword>
<feature type="transmembrane region" description="Helical" evidence="1">
    <location>
        <begin position="7"/>
        <end position="27"/>
    </location>
</feature>
<evidence type="ECO:0000256" key="1">
    <source>
        <dbReference type="SAM" id="Phobius"/>
    </source>
</evidence>
<evidence type="ECO:0000313" key="4">
    <source>
        <dbReference type="Proteomes" id="UP000663868"/>
    </source>
</evidence>
<reference evidence="3" key="1">
    <citation type="submission" date="2021-02" db="EMBL/GenBank/DDBJ databases">
        <authorList>
            <person name="Nowell W R."/>
        </authorList>
    </citation>
    <scope>NUCLEOTIDE SEQUENCE</scope>
</reference>
<dbReference type="GO" id="GO:0008061">
    <property type="term" value="F:chitin binding"/>
    <property type="evidence" value="ECO:0007669"/>
    <property type="project" value="InterPro"/>
</dbReference>
<dbReference type="PROSITE" id="PS50940">
    <property type="entry name" value="CHIT_BIND_II"/>
    <property type="match status" value="1"/>
</dbReference>
<feature type="domain" description="Chitin-binding type-2" evidence="2">
    <location>
        <begin position="68"/>
        <end position="133"/>
    </location>
</feature>
<name>A0A819X7A9_9BILA</name>
<dbReference type="SUPFAM" id="SSF57625">
    <property type="entry name" value="Invertebrate chitin-binding proteins"/>
    <property type="match status" value="1"/>
</dbReference>
<gene>
    <name evidence="3" type="ORF">KXQ929_LOCUS36294</name>
</gene>
<comment type="caution">
    <text evidence="3">The sequence shown here is derived from an EMBL/GenBank/DDBJ whole genome shotgun (WGS) entry which is preliminary data.</text>
</comment>
<keyword evidence="1" id="KW-0472">Membrane</keyword>
<dbReference type="Gene3D" id="2.170.140.10">
    <property type="entry name" value="Chitin binding domain"/>
    <property type="match status" value="1"/>
</dbReference>
<dbReference type="InterPro" id="IPR036508">
    <property type="entry name" value="Chitin-bd_dom_sf"/>
</dbReference>
<dbReference type="Pfam" id="PF01607">
    <property type="entry name" value="CBM_14"/>
    <property type="match status" value="1"/>
</dbReference>
<dbReference type="EMBL" id="CAJOBB010005579">
    <property type="protein sequence ID" value="CAF4133250.1"/>
    <property type="molecule type" value="Genomic_DNA"/>
</dbReference>
<sequence length="141" mass="15526">MVYQQQTIVFICVTMIIMIMNCLTISATPVHSNNNIKKGQATDGHPMGHRATRQIASDFVCPEEDIAETQCLGPKDCLYPNPQDCNSYIQCTVNADQVTGTPVVMPCQPNNPPLQWNDDTKECDYPENSTCPTGKESNIGS</sequence>
<dbReference type="InterPro" id="IPR002557">
    <property type="entry name" value="Chitin-bd_dom"/>
</dbReference>
<dbReference type="GO" id="GO:0005576">
    <property type="term" value="C:extracellular region"/>
    <property type="evidence" value="ECO:0007669"/>
    <property type="project" value="InterPro"/>
</dbReference>
<accession>A0A819X7A9</accession>
<dbReference type="SMART" id="SM00494">
    <property type="entry name" value="ChtBD2"/>
    <property type="match status" value="1"/>
</dbReference>
<evidence type="ECO:0000259" key="2">
    <source>
        <dbReference type="PROSITE" id="PS50940"/>
    </source>
</evidence>
<proteinExistence type="predicted"/>
<dbReference type="AlphaFoldDB" id="A0A819X7A9"/>
<organism evidence="3 4">
    <name type="scientific">Adineta steineri</name>
    <dbReference type="NCBI Taxonomy" id="433720"/>
    <lineage>
        <taxon>Eukaryota</taxon>
        <taxon>Metazoa</taxon>
        <taxon>Spiralia</taxon>
        <taxon>Gnathifera</taxon>
        <taxon>Rotifera</taxon>
        <taxon>Eurotatoria</taxon>
        <taxon>Bdelloidea</taxon>
        <taxon>Adinetida</taxon>
        <taxon>Adinetidae</taxon>
        <taxon>Adineta</taxon>
    </lineage>
</organism>
<protein>
    <recommendedName>
        <fullName evidence="2">Chitin-binding type-2 domain-containing protein</fullName>
    </recommendedName>
</protein>
<evidence type="ECO:0000313" key="3">
    <source>
        <dbReference type="EMBL" id="CAF4133250.1"/>
    </source>
</evidence>
<keyword evidence="1" id="KW-1133">Transmembrane helix</keyword>